<comment type="similarity">
    <text evidence="2 8">Belongs to the heat shock protein 90 family.</text>
</comment>
<dbReference type="FunFam" id="3.30.565.10:FF:000009">
    <property type="entry name" value="Molecular chaperone HtpG"/>
    <property type="match status" value="1"/>
</dbReference>
<feature type="region of interest" description="A; substrate-binding" evidence="8">
    <location>
        <begin position="1"/>
        <end position="325"/>
    </location>
</feature>
<dbReference type="Gene3D" id="3.40.50.11260">
    <property type="match status" value="1"/>
</dbReference>
<organism evidence="10">
    <name type="scientific">Schlesneria paludicola</name>
    <dbReference type="NCBI Taxonomy" id="360056"/>
    <lineage>
        <taxon>Bacteria</taxon>
        <taxon>Pseudomonadati</taxon>
        <taxon>Planctomycetota</taxon>
        <taxon>Planctomycetia</taxon>
        <taxon>Planctomycetales</taxon>
        <taxon>Planctomycetaceae</taxon>
        <taxon>Schlesneria</taxon>
    </lineage>
</organism>
<feature type="binding site" evidence="9">
    <location>
        <position position="94"/>
    </location>
    <ligand>
        <name>ATP</name>
        <dbReference type="ChEBI" id="CHEBI:30616"/>
    </ligand>
</feature>
<dbReference type="Gene3D" id="3.30.565.10">
    <property type="entry name" value="Histidine kinase-like ATPase, C-terminal domain"/>
    <property type="match status" value="1"/>
</dbReference>
<dbReference type="InterPro" id="IPR001404">
    <property type="entry name" value="Hsp90_fam"/>
</dbReference>
<keyword evidence="4 8" id="KW-0547">Nucleotide-binding</keyword>
<dbReference type="Pfam" id="PF13589">
    <property type="entry name" value="HATPase_c_3"/>
    <property type="match status" value="1"/>
</dbReference>
<evidence type="ECO:0000256" key="2">
    <source>
        <dbReference type="ARBA" id="ARBA00008239"/>
    </source>
</evidence>
<evidence type="ECO:0000256" key="1">
    <source>
        <dbReference type="ARBA" id="ARBA00004496"/>
    </source>
</evidence>
<dbReference type="SUPFAM" id="SSF110942">
    <property type="entry name" value="HSP90 C-terminal domain"/>
    <property type="match status" value="1"/>
</dbReference>
<dbReference type="InterPro" id="IPR020575">
    <property type="entry name" value="Hsp90_N"/>
</dbReference>
<gene>
    <name evidence="8 10" type="primary">htpG</name>
    <name evidence="10" type="ORF">ENQ76_16805</name>
</gene>
<keyword evidence="3 8" id="KW-0963">Cytoplasm</keyword>
<evidence type="ECO:0000313" key="10">
    <source>
        <dbReference type="EMBL" id="HEN17121.1"/>
    </source>
</evidence>
<feature type="binding site" evidence="9">
    <location>
        <position position="36"/>
    </location>
    <ligand>
        <name>ATP</name>
        <dbReference type="ChEBI" id="CHEBI:30616"/>
    </ligand>
</feature>
<dbReference type="GO" id="GO:0005737">
    <property type="term" value="C:cytoplasm"/>
    <property type="evidence" value="ECO:0007669"/>
    <property type="project" value="UniProtKB-SubCell"/>
</dbReference>
<protein>
    <recommendedName>
        <fullName evidence="8">Chaperone protein HtpG</fullName>
    </recommendedName>
    <alternativeName>
        <fullName evidence="8">Heat shock protein HtpG</fullName>
    </alternativeName>
    <alternativeName>
        <fullName evidence="8">High temperature protein G</fullName>
    </alternativeName>
</protein>
<dbReference type="InterPro" id="IPR020568">
    <property type="entry name" value="Ribosomal_Su5_D2-typ_SF"/>
</dbReference>
<evidence type="ECO:0000256" key="8">
    <source>
        <dbReference type="HAMAP-Rule" id="MF_00505"/>
    </source>
</evidence>
<reference evidence="10" key="1">
    <citation type="journal article" date="2020" name="mSystems">
        <title>Genome- and Community-Level Interaction Insights into Carbon Utilization and Element Cycling Functions of Hydrothermarchaeota in Hydrothermal Sediment.</title>
        <authorList>
            <person name="Zhou Z."/>
            <person name="Liu Y."/>
            <person name="Xu W."/>
            <person name="Pan J."/>
            <person name="Luo Z.H."/>
            <person name="Li M."/>
        </authorList>
    </citation>
    <scope>NUCLEOTIDE SEQUENCE [LARGE SCALE GENOMIC DNA]</scope>
    <source>
        <strain evidence="10">SpSt-339</strain>
    </source>
</reference>
<feature type="binding site" evidence="9">
    <location>
        <position position="325"/>
    </location>
    <ligand>
        <name>ATP</name>
        <dbReference type="ChEBI" id="CHEBI:30616"/>
    </ligand>
</feature>
<keyword evidence="7 8" id="KW-0143">Chaperone</keyword>
<comment type="subcellular location">
    <subcellularLocation>
        <location evidence="1 8">Cytoplasm</location>
    </subcellularLocation>
</comment>
<dbReference type="InterPro" id="IPR036890">
    <property type="entry name" value="HATPase_C_sf"/>
</dbReference>
<dbReference type="InterPro" id="IPR037196">
    <property type="entry name" value="HSP90_C"/>
</dbReference>
<dbReference type="GO" id="GO:0016887">
    <property type="term" value="F:ATP hydrolysis activity"/>
    <property type="evidence" value="ECO:0007669"/>
    <property type="project" value="InterPro"/>
</dbReference>
<dbReference type="CDD" id="cd16927">
    <property type="entry name" value="HATPase_Hsp90-like"/>
    <property type="match status" value="1"/>
</dbReference>
<feature type="region of interest" description="C" evidence="8">
    <location>
        <begin position="542"/>
        <end position="626"/>
    </location>
</feature>
<sequence>MSTAAPEQFTFQAEIQQLLHILSHSLYQNREIALRELVSNASDALNKLRHIQLTDAQHRDEVPLEITLRPDKDAKTLTIQDNGIGLTHDELVQNLGTIAHSGSKEFLSKLADQAQGDLSLIGQFGVGFYSSFMLADKVEVVTRSYKEQAGWRWESDGSGRFSIEPAEGDVPRGAQIVLHLKSDLTEFLEPWRLKDVIRRYSTFVPHPVKIDGEQVNEQRPIWVEPKSQVTEEQYAGFYQWLSHRSTEQPLWHLHLSADSPLQFQAILYCPETNFELLGFGRMEHGLHLCAKRILVQSDNNDLLPDYLHFLYGLVDSADLPLNVSRETLQDHQLIPKLRKVLTKKVLDHLANLATEDAGQYRKFYDEFGSILRTGVATDWDNREKIASLLRFHSTHGDDRDAVTSLDDYLKRAAEGQTQIYYLTGLKLDALANHPRLAQFRKRNLEVLLLDDPVDEYALVQLRKYQDKDLVSIDSTDVKFPASTDPVAEEVKAAPKGFSRVLELFRGALGEDVKEVRETSQLGDAPCALVNPEGGYSRVLQQVLRQTAKEFQPTKPVLEVNSQSAFLARLAELANNPENEEFIRDCGRQLFVNVQLIDGLNPDPQATAARMQRFMEELAAKKTAIIV</sequence>
<comment type="subunit">
    <text evidence="8">Homodimer.</text>
</comment>
<dbReference type="PANTHER" id="PTHR11528">
    <property type="entry name" value="HEAT SHOCK PROTEIN 90 FAMILY MEMBER"/>
    <property type="match status" value="1"/>
</dbReference>
<dbReference type="AlphaFoldDB" id="A0A7C2K3M2"/>
<dbReference type="PRINTS" id="PR00775">
    <property type="entry name" value="HEATSHOCK90"/>
</dbReference>
<evidence type="ECO:0000256" key="6">
    <source>
        <dbReference type="ARBA" id="ARBA00023016"/>
    </source>
</evidence>
<dbReference type="GO" id="GO:0005524">
    <property type="term" value="F:ATP binding"/>
    <property type="evidence" value="ECO:0007669"/>
    <property type="project" value="UniProtKB-UniRule"/>
</dbReference>
<feature type="binding site" evidence="9">
    <location>
        <position position="81"/>
    </location>
    <ligand>
        <name>ATP</name>
        <dbReference type="ChEBI" id="CHEBI:30616"/>
    </ligand>
</feature>
<feature type="binding site" evidence="9">
    <location>
        <position position="40"/>
    </location>
    <ligand>
        <name>ATP</name>
        <dbReference type="ChEBI" id="CHEBI:30616"/>
    </ligand>
</feature>
<proteinExistence type="inferred from homology"/>
<comment type="caution">
    <text evidence="10">The sequence shown here is derived from an EMBL/GenBank/DDBJ whole genome shotgun (WGS) entry which is preliminary data.</text>
</comment>
<dbReference type="HAMAP" id="MF_00505">
    <property type="entry name" value="HSP90"/>
    <property type="match status" value="1"/>
</dbReference>
<comment type="function">
    <text evidence="8">Molecular chaperone. Has ATPase activity.</text>
</comment>
<dbReference type="Gene3D" id="1.20.120.790">
    <property type="entry name" value="Heat shock protein 90, C-terminal domain"/>
    <property type="match status" value="1"/>
</dbReference>
<feature type="binding site" evidence="9">
    <location>
        <begin position="101"/>
        <end position="102"/>
    </location>
    <ligand>
        <name>ATP</name>
        <dbReference type="ChEBI" id="CHEBI:30616"/>
    </ligand>
</feature>
<dbReference type="Gene3D" id="3.30.230.80">
    <property type="match status" value="1"/>
</dbReference>
<feature type="region of interest" description="B" evidence="8">
    <location>
        <begin position="326"/>
        <end position="541"/>
    </location>
</feature>
<name>A0A7C2K3M2_9PLAN</name>
<dbReference type="GO" id="GO:0051082">
    <property type="term" value="F:unfolded protein binding"/>
    <property type="evidence" value="ECO:0007669"/>
    <property type="project" value="UniProtKB-UniRule"/>
</dbReference>
<feature type="binding site" evidence="9">
    <location>
        <begin position="123"/>
        <end position="128"/>
    </location>
    <ligand>
        <name>ATP</name>
        <dbReference type="ChEBI" id="CHEBI:30616"/>
    </ligand>
</feature>
<accession>A0A7C2K3M2</accession>
<evidence type="ECO:0000256" key="4">
    <source>
        <dbReference type="ARBA" id="ARBA00022741"/>
    </source>
</evidence>
<keyword evidence="5 8" id="KW-0067">ATP-binding</keyword>
<dbReference type="SUPFAM" id="SSF55874">
    <property type="entry name" value="ATPase domain of HSP90 chaperone/DNA topoisomerase II/histidine kinase"/>
    <property type="match status" value="1"/>
</dbReference>
<dbReference type="PIRSF" id="PIRSF002583">
    <property type="entry name" value="Hsp90"/>
    <property type="match status" value="1"/>
</dbReference>
<evidence type="ECO:0000256" key="7">
    <source>
        <dbReference type="ARBA" id="ARBA00023186"/>
    </source>
</evidence>
<evidence type="ECO:0000256" key="3">
    <source>
        <dbReference type="ARBA" id="ARBA00022490"/>
    </source>
</evidence>
<dbReference type="Pfam" id="PF00183">
    <property type="entry name" value="HSP90"/>
    <property type="match status" value="1"/>
</dbReference>
<evidence type="ECO:0000256" key="5">
    <source>
        <dbReference type="ARBA" id="ARBA00022840"/>
    </source>
</evidence>
<evidence type="ECO:0000256" key="9">
    <source>
        <dbReference type="PIRSR" id="PIRSR002583-1"/>
    </source>
</evidence>
<dbReference type="GO" id="GO:0140662">
    <property type="term" value="F:ATP-dependent protein folding chaperone"/>
    <property type="evidence" value="ECO:0007669"/>
    <property type="project" value="InterPro"/>
</dbReference>
<keyword evidence="6 8" id="KW-0346">Stress response</keyword>
<dbReference type="EMBL" id="DSOK01000462">
    <property type="protein sequence ID" value="HEN17121.1"/>
    <property type="molecule type" value="Genomic_DNA"/>
</dbReference>
<dbReference type="SUPFAM" id="SSF54211">
    <property type="entry name" value="Ribosomal protein S5 domain 2-like"/>
    <property type="match status" value="1"/>
</dbReference>
<dbReference type="NCBIfam" id="NF003555">
    <property type="entry name" value="PRK05218.1"/>
    <property type="match status" value="1"/>
</dbReference>